<evidence type="ECO:0000313" key="2">
    <source>
        <dbReference type="EMBL" id="KAK0642277.1"/>
    </source>
</evidence>
<protein>
    <recommendedName>
        <fullName evidence="1">RNase H type-1 domain-containing protein</fullName>
    </recommendedName>
</protein>
<proteinExistence type="predicted"/>
<accession>A0AA40CL03</accession>
<dbReference type="InterPro" id="IPR012337">
    <property type="entry name" value="RNaseH-like_sf"/>
</dbReference>
<evidence type="ECO:0000259" key="1">
    <source>
        <dbReference type="PROSITE" id="PS50879"/>
    </source>
</evidence>
<dbReference type="SUPFAM" id="SSF53098">
    <property type="entry name" value="Ribonuclease H-like"/>
    <property type="match status" value="1"/>
</dbReference>
<gene>
    <name evidence="2" type="ORF">DIS24_g9240</name>
</gene>
<dbReference type="Pfam" id="PF00075">
    <property type="entry name" value="RNase_H"/>
    <property type="match status" value="1"/>
</dbReference>
<dbReference type="EMBL" id="JAUJDW010000078">
    <property type="protein sequence ID" value="KAK0642277.1"/>
    <property type="molecule type" value="Genomic_DNA"/>
</dbReference>
<dbReference type="GO" id="GO:0004523">
    <property type="term" value="F:RNA-DNA hybrid ribonuclease activity"/>
    <property type="evidence" value="ECO:0007669"/>
    <property type="project" value="InterPro"/>
</dbReference>
<dbReference type="InterPro" id="IPR036397">
    <property type="entry name" value="RNaseH_sf"/>
</dbReference>
<evidence type="ECO:0000313" key="3">
    <source>
        <dbReference type="Proteomes" id="UP001175001"/>
    </source>
</evidence>
<dbReference type="PROSITE" id="PS50879">
    <property type="entry name" value="RNASE_H_1"/>
    <property type="match status" value="1"/>
</dbReference>
<feature type="domain" description="RNase H type-1" evidence="1">
    <location>
        <begin position="41"/>
        <end position="188"/>
    </location>
</feature>
<dbReference type="InterPro" id="IPR002156">
    <property type="entry name" value="RNaseH_domain"/>
</dbReference>
<sequence>MSSTDQFLATVGQADHRIHGTQQTRSFKLLVHADRLPSADHKYTLVMYGDGSGNYLDPRSPKWTGVAAAWKRKDEPLYHVVGRTIKRRMETDEMELQAVNECMDTAFLERWDVEQQVIVMTDNIYALQAIKDWIPGQGGRNESALRRLKYYDDLFAEQGVPVAVRYLKGRRYVEGHDTADVWARQLATTMHHVRFSPVTEYQDQERLIYRRILLWIFAVNKSREGNKEMKRWIKSVRWT</sequence>
<comment type="caution">
    <text evidence="2">The sequence shown here is derived from an EMBL/GenBank/DDBJ whole genome shotgun (WGS) entry which is preliminary data.</text>
</comment>
<reference evidence="2" key="1">
    <citation type="submission" date="2023-06" db="EMBL/GenBank/DDBJ databases">
        <title>Multi-omics analyses reveal the molecular pathogenesis toolkit of Lasiodiplodia hormozganensis, a cross-kingdom pathogen.</title>
        <authorList>
            <person name="Felix C."/>
            <person name="Meneses R."/>
            <person name="Goncalves M.F.M."/>
            <person name="Tilleman L."/>
            <person name="Duarte A.S."/>
            <person name="Jorrin-Novo J.V."/>
            <person name="Van De Peer Y."/>
            <person name="Deforce D."/>
            <person name="Van Nieuwerburgh F."/>
            <person name="Esteves A.C."/>
            <person name="Alves A."/>
        </authorList>
    </citation>
    <scope>NUCLEOTIDE SEQUENCE</scope>
    <source>
        <strain evidence="2">CBS 339.90</strain>
    </source>
</reference>
<keyword evidence="3" id="KW-1185">Reference proteome</keyword>
<organism evidence="2 3">
    <name type="scientific">Lasiodiplodia hormozganensis</name>
    <dbReference type="NCBI Taxonomy" id="869390"/>
    <lineage>
        <taxon>Eukaryota</taxon>
        <taxon>Fungi</taxon>
        <taxon>Dikarya</taxon>
        <taxon>Ascomycota</taxon>
        <taxon>Pezizomycotina</taxon>
        <taxon>Dothideomycetes</taxon>
        <taxon>Dothideomycetes incertae sedis</taxon>
        <taxon>Botryosphaeriales</taxon>
        <taxon>Botryosphaeriaceae</taxon>
        <taxon>Lasiodiplodia</taxon>
    </lineage>
</organism>
<dbReference type="AlphaFoldDB" id="A0AA40CL03"/>
<dbReference type="Proteomes" id="UP001175001">
    <property type="component" value="Unassembled WGS sequence"/>
</dbReference>
<name>A0AA40CL03_9PEZI</name>
<dbReference type="Gene3D" id="3.30.420.10">
    <property type="entry name" value="Ribonuclease H-like superfamily/Ribonuclease H"/>
    <property type="match status" value="1"/>
</dbReference>
<dbReference type="GO" id="GO:0003676">
    <property type="term" value="F:nucleic acid binding"/>
    <property type="evidence" value="ECO:0007669"/>
    <property type="project" value="InterPro"/>
</dbReference>